<reference evidence="1 2" key="1">
    <citation type="journal article" date="2019" name="Commun. Biol.">
        <title>The bagworm genome reveals a unique fibroin gene that provides high tensile strength.</title>
        <authorList>
            <person name="Kono N."/>
            <person name="Nakamura H."/>
            <person name="Ohtoshi R."/>
            <person name="Tomita M."/>
            <person name="Numata K."/>
            <person name="Arakawa K."/>
        </authorList>
    </citation>
    <scope>NUCLEOTIDE SEQUENCE [LARGE SCALE GENOMIC DNA]</scope>
</reference>
<gene>
    <name evidence="1" type="ORF">EVAR_89961_1</name>
</gene>
<dbReference type="Proteomes" id="UP000299102">
    <property type="component" value="Unassembled WGS sequence"/>
</dbReference>
<dbReference type="OrthoDB" id="7431978at2759"/>
<dbReference type="AlphaFoldDB" id="A0A4C2ACL5"/>
<name>A0A4C2ACL5_EUMVA</name>
<protein>
    <submittedName>
        <fullName evidence="1">Uncharacterized protein</fullName>
    </submittedName>
</protein>
<organism evidence="1 2">
    <name type="scientific">Eumeta variegata</name>
    <name type="common">Bagworm moth</name>
    <name type="synonym">Eumeta japonica</name>
    <dbReference type="NCBI Taxonomy" id="151549"/>
    <lineage>
        <taxon>Eukaryota</taxon>
        <taxon>Metazoa</taxon>
        <taxon>Ecdysozoa</taxon>
        <taxon>Arthropoda</taxon>
        <taxon>Hexapoda</taxon>
        <taxon>Insecta</taxon>
        <taxon>Pterygota</taxon>
        <taxon>Neoptera</taxon>
        <taxon>Endopterygota</taxon>
        <taxon>Lepidoptera</taxon>
        <taxon>Glossata</taxon>
        <taxon>Ditrysia</taxon>
        <taxon>Tineoidea</taxon>
        <taxon>Psychidae</taxon>
        <taxon>Oiketicinae</taxon>
        <taxon>Eumeta</taxon>
    </lineage>
</organism>
<proteinExistence type="predicted"/>
<evidence type="ECO:0000313" key="1">
    <source>
        <dbReference type="EMBL" id="GBP96984.1"/>
    </source>
</evidence>
<evidence type="ECO:0000313" key="2">
    <source>
        <dbReference type="Proteomes" id="UP000299102"/>
    </source>
</evidence>
<sequence length="102" mass="11895">MEYDLGSILLVSELEVMINRDNWGIRIATLEVKFLDRRKTNINKAFAKVFSSIKNEKLEVRRRYRPSSNRKYVVRSADVNTTARRAASETKDFGLRGVWLQS</sequence>
<keyword evidence="2" id="KW-1185">Reference proteome</keyword>
<dbReference type="EMBL" id="BGZK01002855">
    <property type="protein sequence ID" value="GBP96984.1"/>
    <property type="molecule type" value="Genomic_DNA"/>
</dbReference>
<accession>A0A4C2ACL5</accession>
<comment type="caution">
    <text evidence="1">The sequence shown here is derived from an EMBL/GenBank/DDBJ whole genome shotgun (WGS) entry which is preliminary data.</text>
</comment>